<name>A0ABZ2SPU9_9ENTE</name>
<evidence type="ECO:0000313" key="1">
    <source>
        <dbReference type="EMBL" id="WYJ77807.1"/>
    </source>
</evidence>
<proteinExistence type="predicted"/>
<reference evidence="1 2" key="1">
    <citation type="submission" date="2024-03" db="EMBL/GenBank/DDBJ databases">
        <title>The Genome Sequence of Enterococcus sp. DIV2402.</title>
        <authorList>
            <consortium name="The Broad Institute Genomics Platform"/>
            <consortium name="The Broad Institute Microbial Omics Core"/>
            <consortium name="The Broad Institute Genomic Center for Infectious Diseases"/>
            <person name="Earl A."/>
            <person name="Manson A."/>
            <person name="Gilmore M."/>
            <person name="Schwartman J."/>
            <person name="Shea T."/>
            <person name="Abouelleil A."/>
            <person name="Cao P."/>
            <person name="Chapman S."/>
            <person name="Cusick C."/>
            <person name="Young S."/>
            <person name="Neafsey D."/>
            <person name="Nusbaum C."/>
            <person name="Birren B."/>
        </authorList>
    </citation>
    <scope>NUCLEOTIDE SEQUENCE [LARGE SCALE GENOMIC DNA]</scope>
    <source>
        <strain evidence="1 2">DIV2402</strain>
    </source>
</reference>
<dbReference type="EMBL" id="CP147251">
    <property type="protein sequence ID" value="WYJ77807.1"/>
    <property type="molecule type" value="Genomic_DNA"/>
</dbReference>
<dbReference type="Proteomes" id="UP000664701">
    <property type="component" value="Chromosome"/>
</dbReference>
<accession>A0ABZ2SPU9</accession>
<dbReference type="RefSeq" id="WP_243430401.1">
    <property type="nucleotide sequence ID" value="NZ_CP147251.1"/>
</dbReference>
<sequence>MDPDIYEMHGPTYGIVQRDGSAYPLVGTPITNGSEYVRRMITQARIVKDYLQVKLLDWLMYKGQLKIFSFLFY</sequence>
<organism evidence="1 2">
    <name type="scientific">Candidatus Enterococcus lowellii</name>
    <dbReference type="NCBI Taxonomy" id="2230877"/>
    <lineage>
        <taxon>Bacteria</taxon>
        <taxon>Bacillati</taxon>
        <taxon>Bacillota</taxon>
        <taxon>Bacilli</taxon>
        <taxon>Lactobacillales</taxon>
        <taxon>Enterococcaceae</taxon>
        <taxon>Enterococcus</taxon>
    </lineage>
</organism>
<gene>
    <name evidence="1" type="ORF">DOK78_002445</name>
</gene>
<keyword evidence="2" id="KW-1185">Reference proteome</keyword>
<protein>
    <submittedName>
        <fullName evidence="1">Uncharacterized protein</fullName>
    </submittedName>
</protein>
<evidence type="ECO:0000313" key="2">
    <source>
        <dbReference type="Proteomes" id="UP000664701"/>
    </source>
</evidence>